<protein>
    <recommendedName>
        <fullName evidence="3">Class I SAM-dependent methyltransferase</fullName>
    </recommendedName>
</protein>
<dbReference type="Gene3D" id="3.40.50.150">
    <property type="entry name" value="Vaccinia Virus protein VP39"/>
    <property type="match status" value="1"/>
</dbReference>
<proteinExistence type="predicted"/>
<dbReference type="Pfam" id="PF07021">
    <property type="entry name" value="MetW"/>
    <property type="match status" value="1"/>
</dbReference>
<evidence type="ECO:0000313" key="1">
    <source>
        <dbReference type="EMBL" id="MDV0443081.1"/>
    </source>
</evidence>
<evidence type="ECO:0008006" key="3">
    <source>
        <dbReference type="Google" id="ProtNLM"/>
    </source>
</evidence>
<dbReference type="CDD" id="cd02440">
    <property type="entry name" value="AdoMet_MTases"/>
    <property type="match status" value="1"/>
</dbReference>
<evidence type="ECO:0000313" key="2">
    <source>
        <dbReference type="Proteomes" id="UP001283212"/>
    </source>
</evidence>
<dbReference type="RefSeq" id="WP_338095617.1">
    <property type="nucleotide sequence ID" value="NZ_JAWDKB010000002.1"/>
</dbReference>
<organism evidence="1 2">
    <name type="scientific">Methanorbis rubei</name>
    <dbReference type="NCBI Taxonomy" id="3028300"/>
    <lineage>
        <taxon>Archaea</taxon>
        <taxon>Methanobacteriati</taxon>
        <taxon>Methanobacteriota</taxon>
        <taxon>Stenosarchaea group</taxon>
        <taxon>Methanomicrobia</taxon>
        <taxon>Methanomicrobiales</taxon>
        <taxon>Methanocorpusculaceae</taxon>
        <taxon>Methanorbis</taxon>
    </lineage>
</organism>
<sequence length="239" mass="26300">MDFSEIETITQGTLPIMNPISEEKLIRAGNMAGLAPGKRVLDIGCGNGTTLSLWHKTFGITGTGIELRQSSAAKARNILAGTSIEIRCVDATTVVPKEYYNTVAALGTSFIFGGAEKALAYLAEHADENGSTIVLGDRFWHTDRVPAEFAREWTEVPTAYEIATTARDLGFTLASMITASTEEWDAYESAIWKNALEFIDVRGRDPAAEEVALYLEQIQNEYLAYGREFMGWGLFVLRQ</sequence>
<dbReference type="Proteomes" id="UP001283212">
    <property type="component" value="Unassembled WGS sequence"/>
</dbReference>
<keyword evidence="2" id="KW-1185">Reference proteome</keyword>
<dbReference type="AlphaFoldDB" id="A0AAE4MEU5"/>
<name>A0AAE4MEU5_9EURY</name>
<dbReference type="EMBL" id="JAWDKB010000002">
    <property type="protein sequence ID" value="MDV0443081.1"/>
    <property type="molecule type" value="Genomic_DNA"/>
</dbReference>
<dbReference type="InterPro" id="IPR029063">
    <property type="entry name" value="SAM-dependent_MTases_sf"/>
</dbReference>
<dbReference type="SUPFAM" id="SSF53335">
    <property type="entry name" value="S-adenosyl-L-methionine-dependent methyltransferases"/>
    <property type="match status" value="1"/>
</dbReference>
<accession>A0AAE4MEU5</accession>
<reference evidence="1 2" key="1">
    <citation type="submission" date="2023-06" db="EMBL/GenBank/DDBJ databases">
        <title>Genome sequence of Methancorpusculaceae sp. Cs1.</title>
        <authorList>
            <person name="Protasov E."/>
            <person name="Platt K."/>
            <person name="Poehlein A."/>
            <person name="Daniel R."/>
            <person name="Brune A."/>
        </authorList>
    </citation>
    <scope>NUCLEOTIDE SEQUENCE [LARGE SCALE GENOMIC DNA]</scope>
    <source>
        <strain evidence="1 2">Cs1</strain>
    </source>
</reference>
<gene>
    <name evidence="1" type="primary">yjhP</name>
    <name evidence="1" type="ORF">McpCs1_04480</name>
</gene>
<comment type="caution">
    <text evidence="1">The sequence shown here is derived from an EMBL/GenBank/DDBJ whole genome shotgun (WGS) entry which is preliminary data.</text>
</comment>
<dbReference type="InterPro" id="IPR010743">
    <property type="entry name" value="Methionine_synth_MetW"/>
</dbReference>